<dbReference type="GO" id="GO:0005681">
    <property type="term" value="C:spliceosomal complex"/>
    <property type="evidence" value="ECO:0007669"/>
    <property type="project" value="UniProtKB-KW"/>
</dbReference>
<sequence length="1196" mass="137070">MPENLPASRHLHTSTRSVSIASIADEVNPKAYPLADGTLTPKLLNLVQQAMNYKQLRKGANETTKTLNRGISEFIIMAADAVPLEILLHLPLLCEDKNVPYVFVRSKQALGRACGVSRPVVACSITTNEARVISGRIAQCSSRSSVRASREWMMSDSDDTEVLLLLPPDLFVVRASDTEGCSDCSRQKFGVVSDLIDHVQTLESRICAIESKKNNNSASTNDTKLSSDFGLSRRQTLPRAKRTVSRYSSNSQKRTANYPESHSLPSSPNNRRYDHSHSSFANNTNDMHSSTVRKNKKYPESDSVYKKTNAGNKGSLHVGYGSSIRDSSSSALSVTKFSSKDNKSHVSLPALNSSNILVDQINADLKQRSRDMSITQAEEFLRIRETPNSLAYANDNGDNSSVHFQARKHSDTKSHQSHKEQNDKKRHKEYQKIKFANNGHNPTLDASYQSDYDKGKNVSDFTLPNDTSFSSFDTERFNAEFKPWTPSFNHELSNSKLSLGELKNMDRSELNNQSKATDQTLNETMYHNYAPVDAKYSVDNNKERDHRHNFDSKSRPLLSAAENSQDNCLTSCKSCPVIFKDSTNMPLTPYEQILKNSEISSNRRHTAEQNNISNVNGKQQNLRQNRFYSLSDFWNQDSSKTMEEQLRIRLEEERLRREHCEELIQDLQKKLLEYQEKIGVAVRVDNEKNTMIAQFQSSWKKIRQKLQETELERDNIQKMFKGCNEKHKLNEQSYQEQIKNHKEELSKALSLATGYKEKSDDLTQELQNCKSLVQDSEKKYGELKAENDKLLEKNQQTNKALKTTQEELNKELMKSGEVRAEMAHIHKALDTCETELTILRQEKENLQLKLNEELNRNQILEKSKAALNSALEDAKRSEKWANEELNALSKQQDKLRAELRDVYQKQVDDVVKAKLQEFQTQLDSAETVFQNEIEIKQKAIAECAARKIKVLMDKHRLEVNLIEEKHKEEKRLIEIKLAQARQKSTILESQLNNYRKTKNQLVEQIHIMMQKQWQEALTIISRGNGENVPKIPKINVEKFFELSSNINLDAVPKHSSTLQLEPMKLDSTKSSPRNSQLQDQQNESIMTLTSQEEPHLSNQKEIDNDLKKYIKMILDSHQAYESNSKPKFFNHYNHSPPSSQKENSNKQSANQKESNENALWQPVSDMSLHDTSEYLSVPQKFDYKSEQMKHQKPPWK</sequence>
<evidence type="ECO:0000256" key="8">
    <source>
        <dbReference type="ARBA" id="ARBA00023274"/>
    </source>
</evidence>
<dbReference type="InterPro" id="IPR038923">
    <property type="entry name" value="Centrobin"/>
</dbReference>
<evidence type="ECO:0000256" key="7">
    <source>
        <dbReference type="ARBA" id="ARBA00023242"/>
    </source>
</evidence>
<keyword evidence="6" id="KW-0508">mRNA splicing</keyword>
<keyword evidence="14" id="KW-1185">Reference proteome</keyword>
<dbReference type="Gene3D" id="3.30.1330.30">
    <property type="match status" value="1"/>
</dbReference>
<dbReference type="PANTHER" id="PTHR34439:SF1">
    <property type="entry name" value="CENTROBIN"/>
    <property type="match status" value="1"/>
</dbReference>
<keyword evidence="10" id="KW-0175">Coiled coil</keyword>
<evidence type="ECO:0000256" key="5">
    <source>
        <dbReference type="ARBA" id="ARBA00022884"/>
    </source>
</evidence>
<keyword evidence="8" id="KW-0687">Ribonucleoprotein</keyword>
<feature type="compositionally biased region" description="Polar residues" evidence="11">
    <location>
        <begin position="1132"/>
        <end position="1158"/>
    </location>
</feature>
<dbReference type="AlphaFoldDB" id="A0ABD2WW51"/>
<dbReference type="SUPFAM" id="SSF55315">
    <property type="entry name" value="L30e-like"/>
    <property type="match status" value="1"/>
</dbReference>
<evidence type="ECO:0000256" key="6">
    <source>
        <dbReference type="ARBA" id="ARBA00023187"/>
    </source>
</evidence>
<keyword evidence="3" id="KW-0507">mRNA processing</keyword>
<evidence type="ECO:0000313" key="13">
    <source>
        <dbReference type="EMBL" id="KAL3397099.1"/>
    </source>
</evidence>
<keyword evidence="4" id="KW-0747">Spliceosome</keyword>
<feature type="region of interest" description="Disordered" evidence="11">
    <location>
        <begin position="391"/>
        <end position="427"/>
    </location>
</feature>
<dbReference type="InterPro" id="IPR004037">
    <property type="entry name" value="Ribosomal_eL8-like_CS"/>
</dbReference>
<protein>
    <recommendedName>
        <fullName evidence="12">Ribosomal protein eL8/eL30/eS12/Gadd45 domain-containing protein</fullName>
    </recommendedName>
</protein>
<dbReference type="InterPro" id="IPR029064">
    <property type="entry name" value="Ribosomal_eL30-like_sf"/>
</dbReference>
<dbReference type="GO" id="GO:0006397">
    <property type="term" value="P:mRNA processing"/>
    <property type="evidence" value="ECO:0007669"/>
    <property type="project" value="UniProtKB-KW"/>
</dbReference>
<dbReference type="InterPro" id="IPR018492">
    <property type="entry name" value="Ribosomal_eL8/Nhp2"/>
</dbReference>
<gene>
    <name evidence="13" type="ORF">TKK_009127</name>
</gene>
<evidence type="ECO:0000256" key="3">
    <source>
        <dbReference type="ARBA" id="ARBA00022664"/>
    </source>
</evidence>
<comment type="similarity">
    <text evidence="2">Belongs to the eukaryotic ribosomal protein eL8 family.</text>
</comment>
<evidence type="ECO:0000313" key="14">
    <source>
        <dbReference type="Proteomes" id="UP001627154"/>
    </source>
</evidence>
<feature type="compositionally biased region" description="Polar residues" evidence="11">
    <location>
        <begin position="391"/>
        <end position="403"/>
    </location>
</feature>
<dbReference type="GO" id="GO:0008380">
    <property type="term" value="P:RNA splicing"/>
    <property type="evidence" value="ECO:0007669"/>
    <property type="project" value="UniProtKB-KW"/>
</dbReference>
<evidence type="ECO:0000256" key="4">
    <source>
        <dbReference type="ARBA" id="ARBA00022728"/>
    </source>
</evidence>
<feature type="coiled-coil region" evidence="10">
    <location>
        <begin position="724"/>
        <end position="905"/>
    </location>
</feature>
<comment type="subcellular location">
    <subcellularLocation>
        <location evidence="1">Nucleus</location>
        <location evidence="1">Nucleolus</location>
    </subcellularLocation>
</comment>
<feature type="compositionally biased region" description="Polar residues" evidence="11">
    <location>
        <begin position="245"/>
        <end position="270"/>
    </location>
</feature>
<evidence type="ECO:0000256" key="11">
    <source>
        <dbReference type="SAM" id="MobiDB-lite"/>
    </source>
</evidence>
<feature type="coiled-coil region" evidence="10">
    <location>
        <begin position="643"/>
        <end position="677"/>
    </location>
</feature>
<dbReference type="FunFam" id="3.30.1330.30:FF:000002">
    <property type="entry name" value="NHP2-like protein 1 homolog"/>
    <property type="match status" value="1"/>
</dbReference>
<name>A0ABD2WW51_9HYME</name>
<feature type="coiled-coil region" evidence="10">
    <location>
        <begin position="952"/>
        <end position="1011"/>
    </location>
</feature>
<feature type="domain" description="Ribosomal protein eL8/eL30/eS12/Gadd45" evidence="12">
    <location>
        <begin position="43"/>
        <end position="130"/>
    </location>
</feature>
<keyword evidence="7" id="KW-0539">Nucleus</keyword>
<dbReference type="InterPro" id="IPR002415">
    <property type="entry name" value="H/ACA_rnp_Nhp2-like"/>
</dbReference>
<reference evidence="13 14" key="1">
    <citation type="journal article" date="2024" name="bioRxiv">
        <title>A reference genome for Trichogramma kaykai: A tiny desert-dwelling parasitoid wasp with competing sex-ratio distorters.</title>
        <authorList>
            <person name="Culotta J."/>
            <person name="Lindsey A.R."/>
        </authorList>
    </citation>
    <scope>NUCLEOTIDE SEQUENCE [LARGE SCALE GENOMIC DNA]</scope>
    <source>
        <strain evidence="13 14">KSX58</strain>
    </source>
</reference>
<feature type="region of interest" description="Disordered" evidence="11">
    <location>
        <begin position="214"/>
        <end position="316"/>
    </location>
</feature>
<dbReference type="EMBL" id="JBJJXI010000067">
    <property type="protein sequence ID" value="KAL3397099.1"/>
    <property type="molecule type" value="Genomic_DNA"/>
</dbReference>
<evidence type="ECO:0000256" key="1">
    <source>
        <dbReference type="ARBA" id="ARBA00004604"/>
    </source>
</evidence>
<dbReference type="Pfam" id="PF01248">
    <property type="entry name" value="Ribosomal_L7Ae"/>
    <property type="match status" value="1"/>
</dbReference>
<evidence type="ECO:0000256" key="10">
    <source>
        <dbReference type="SAM" id="Coils"/>
    </source>
</evidence>
<feature type="compositionally biased region" description="Polar residues" evidence="11">
    <location>
        <begin position="278"/>
        <end position="290"/>
    </location>
</feature>
<keyword evidence="5" id="KW-0694">RNA-binding</keyword>
<accession>A0ABD2WW51</accession>
<comment type="function">
    <text evidence="9">Binds to the 5'-stem-loop of U4 snRNA and may play a role in the late stage of spliceosome assembly. The protein undergoes a conformational change upon RNA-binding.</text>
</comment>
<proteinExistence type="inferred from homology"/>
<dbReference type="GO" id="GO:0003723">
    <property type="term" value="F:RNA binding"/>
    <property type="evidence" value="ECO:0007669"/>
    <property type="project" value="UniProtKB-KW"/>
</dbReference>
<dbReference type="Proteomes" id="UP001627154">
    <property type="component" value="Unassembled WGS sequence"/>
</dbReference>
<dbReference type="GO" id="GO:0005730">
    <property type="term" value="C:nucleolus"/>
    <property type="evidence" value="ECO:0007669"/>
    <property type="project" value="UniProtKB-SubCell"/>
</dbReference>
<feature type="region of interest" description="Disordered" evidence="11">
    <location>
        <begin position="1124"/>
        <end position="1165"/>
    </location>
</feature>
<dbReference type="PROSITE" id="PS01082">
    <property type="entry name" value="RIBOSOMAL_L7AE"/>
    <property type="match status" value="1"/>
</dbReference>
<evidence type="ECO:0000256" key="2">
    <source>
        <dbReference type="ARBA" id="ARBA00007337"/>
    </source>
</evidence>
<feature type="compositionally biased region" description="Basic and acidic residues" evidence="11">
    <location>
        <begin position="408"/>
        <end position="423"/>
    </location>
</feature>
<dbReference type="PRINTS" id="PR00883">
    <property type="entry name" value="NUCLEARHMG"/>
</dbReference>
<comment type="caution">
    <text evidence="13">The sequence shown here is derived from an EMBL/GenBank/DDBJ whole genome shotgun (WGS) entry which is preliminary data.</text>
</comment>
<feature type="compositionally biased region" description="Polar residues" evidence="11">
    <location>
        <begin position="214"/>
        <end position="226"/>
    </location>
</feature>
<organism evidence="13 14">
    <name type="scientific">Trichogramma kaykai</name>
    <dbReference type="NCBI Taxonomy" id="54128"/>
    <lineage>
        <taxon>Eukaryota</taxon>
        <taxon>Metazoa</taxon>
        <taxon>Ecdysozoa</taxon>
        <taxon>Arthropoda</taxon>
        <taxon>Hexapoda</taxon>
        <taxon>Insecta</taxon>
        <taxon>Pterygota</taxon>
        <taxon>Neoptera</taxon>
        <taxon>Endopterygota</taxon>
        <taxon>Hymenoptera</taxon>
        <taxon>Apocrita</taxon>
        <taxon>Proctotrupomorpha</taxon>
        <taxon>Chalcidoidea</taxon>
        <taxon>Trichogrammatidae</taxon>
        <taxon>Trichogramma</taxon>
    </lineage>
</organism>
<dbReference type="PRINTS" id="PR00881">
    <property type="entry name" value="L7ARS6FAMILY"/>
</dbReference>
<evidence type="ECO:0000256" key="9">
    <source>
        <dbReference type="ARBA" id="ARBA00055156"/>
    </source>
</evidence>
<dbReference type="InterPro" id="IPR004038">
    <property type="entry name" value="Ribosomal_eL8/eL30/eS12/Gad45"/>
</dbReference>
<dbReference type="PANTHER" id="PTHR34439">
    <property type="entry name" value="CENTROBIN"/>
    <property type="match status" value="1"/>
</dbReference>
<evidence type="ECO:0000259" key="12">
    <source>
        <dbReference type="Pfam" id="PF01248"/>
    </source>
</evidence>